<reference evidence="5 6" key="1">
    <citation type="journal article" date="2013" name="J. Microbiol.">
        <title>Mucilaginibacter ginsenosidivorax sp. nov., with ginsenoside converting activity isolated from sediment.</title>
        <authorList>
            <person name="Kim J.K."/>
            <person name="Choi T.E."/>
            <person name="Liu Q.M."/>
            <person name="Park H.Y."/>
            <person name="Yi T.H."/>
            <person name="Yoon M.H."/>
            <person name="Kim S.C."/>
            <person name="Im W.T."/>
        </authorList>
    </citation>
    <scope>NUCLEOTIDE SEQUENCE [LARGE SCALE GENOMIC DNA]</scope>
    <source>
        <strain evidence="5 6">KHI28</strain>
    </source>
</reference>
<dbReference type="PANTHER" id="PTHR30469">
    <property type="entry name" value="MULTIDRUG RESISTANCE PROTEIN MDTA"/>
    <property type="match status" value="1"/>
</dbReference>
<dbReference type="Gene3D" id="2.40.420.20">
    <property type="match status" value="1"/>
</dbReference>
<dbReference type="PANTHER" id="PTHR30469:SF15">
    <property type="entry name" value="HLYD FAMILY OF SECRETION PROTEINS"/>
    <property type="match status" value="1"/>
</dbReference>
<dbReference type="GO" id="GO:1990281">
    <property type="term" value="C:efflux pump complex"/>
    <property type="evidence" value="ECO:0007669"/>
    <property type="project" value="TreeGrafter"/>
</dbReference>
<feature type="domain" description="CusB-like beta-barrel" evidence="3">
    <location>
        <begin position="221"/>
        <end position="291"/>
    </location>
</feature>
<dbReference type="GO" id="GO:0015562">
    <property type="term" value="F:efflux transmembrane transporter activity"/>
    <property type="evidence" value="ECO:0007669"/>
    <property type="project" value="TreeGrafter"/>
</dbReference>
<dbReference type="Pfam" id="PF25954">
    <property type="entry name" value="Beta-barrel_RND_2"/>
    <property type="match status" value="1"/>
</dbReference>
<dbReference type="AlphaFoldDB" id="A0A5B8VSY0"/>
<protein>
    <submittedName>
        <fullName evidence="5">Efflux RND transporter periplasmic adaptor subunit</fullName>
    </submittedName>
</protein>
<feature type="domain" description="YknX-like C-terminal permuted SH3-like" evidence="4">
    <location>
        <begin position="299"/>
        <end position="366"/>
    </location>
</feature>
<dbReference type="NCBIfam" id="TIGR01730">
    <property type="entry name" value="RND_mfp"/>
    <property type="match status" value="1"/>
</dbReference>
<comment type="similarity">
    <text evidence="1">Belongs to the membrane fusion protein (MFP) (TC 8.A.1) family.</text>
</comment>
<dbReference type="InterPro" id="IPR058792">
    <property type="entry name" value="Beta-barrel_RND_2"/>
</dbReference>
<dbReference type="RefSeq" id="WP_147051706.1">
    <property type="nucleotide sequence ID" value="NZ_CP042437.1"/>
</dbReference>
<dbReference type="InterPro" id="IPR058625">
    <property type="entry name" value="MdtA-like_BSH"/>
</dbReference>
<sequence>MKKILYIPAALVLLVAACTSKPKDKKAELADLLKQQSEINGKVTKLQSEVGSADSGKTTDVSTVAIKTSTFTNYVQIQGKIDAQDNVTAYSQSPGNITAIFVKVGQHVSKGQVLAQLDNSALRQTIAQSEAQVSLNQTLYDRQKNLWDQKIGTEVQFLQAQTSLQASKKALSALREQAAMYRITSPINGTVDQMDLKLGQVIQPGQPGTGIRIVNADVLKVKADVPESYSGSVNTGNDVKILVPDANDSLVTKVTFAAKVIDPTSRSFGVEIKLPVRKTLRPNMTAIIQIANYTKANTIAIPVKAIQKSEEGDYVLLNANGIAKRVNVKSGGTYGGQTEILSGLKAGDQLITDGATDIEDGDKIKVLNAAN</sequence>
<dbReference type="KEGG" id="mgk:FSB76_00765"/>
<dbReference type="PROSITE" id="PS51257">
    <property type="entry name" value="PROKAR_LIPOPROTEIN"/>
    <property type="match status" value="1"/>
</dbReference>
<evidence type="ECO:0000259" key="4">
    <source>
        <dbReference type="Pfam" id="PF25989"/>
    </source>
</evidence>
<evidence type="ECO:0000313" key="5">
    <source>
        <dbReference type="EMBL" id="QEC74549.1"/>
    </source>
</evidence>
<evidence type="ECO:0000259" key="2">
    <source>
        <dbReference type="Pfam" id="PF25917"/>
    </source>
</evidence>
<gene>
    <name evidence="5" type="ORF">FSB76_00765</name>
</gene>
<proteinExistence type="inferred from homology"/>
<dbReference type="OrthoDB" id="9806939at2"/>
<feature type="domain" description="Multidrug resistance protein MdtA-like barrel-sandwich hybrid" evidence="2">
    <location>
        <begin position="87"/>
        <end position="208"/>
    </location>
</feature>
<keyword evidence="6" id="KW-1185">Reference proteome</keyword>
<dbReference type="EMBL" id="CP042437">
    <property type="protein sequence ID" value="QEC74549.1"/>
    <property type="molecule type" value="Genomic_DNA"/>
</dbReference>
<evidence type="ECO:0000256" key="1">
    <source>
        <dbReference type="ARBA" id="ARBA00009477"/>
    </source>
</evidence>
<dbReference type="Gene3D" id="2.40.30.170">
    <property type="match status" value="1"/>
</dbReference>
<organism evidence="5 6">
    <name type="scientific">Mucilaginibacter ginsenosidivorax</name>
    <dbReference type="NCBI Taxonomy" id="862126"/>
    <lineage>
        <taxon>Bacteria</taxon>
        <taxon>Pseudomonadati</taxon>
        <taxon>Bacteroidota</taxon>
        <taxon>Sphingobacteriia</taxon>
        <taxon>Sphingobacteriales</taxon>
        <taxon>Sphingobacteriaceae</taxon>
        <taxon>Mucilaginibacter</taxon>
    </lineage>
</organism>
<evidence type="ECO:0000259" key="3">
    <source>
        <dbReference type="Pfam" id="PF25954"/>
    </source>
</evidence>
<dbReference type="Pfam" id="PF25917">
    <property type="entry name" value="BSH_RND"/>
    <property type="match status" value="1"/>
</dbReference>
<dbReference type="InterPro" id="IPR058637">
    <property type="entry name" value="YknX-like_C"/>
</dbReference>
<accession>A0A5B8VSY0</accession>
<evidence type="ECO:0000313" key="6">
    <source>
        <dbReference type="Proteomes" id="UP000321362"/>
    </source>
</evidence>
<dbReference type="Gene3D" id="1.10.287.470">
    <property type="entry name" value="Helix hairpin bin"/>
    <property type="match status" value="1"/>
</dbReference>
<dbReference type="Proteomes" id="UP000321362">
    <property type="component" value="Chromosome"/>
</dbReference>
<dbReference type="SUPFAM" id="SSF111369">
    <property type="entry name" value="HlyD-like secretion proteins"/>
    <property type="match status" value="1"/>
</dbReference>
<dbReference type="InterPro" id="IPR006143">
    <property type="entry name" value="RND_pump_MFP"/>
</dbReference>
<name>A0A5B8VSY0_9SPHI</name>
<dbReference type="Gene3D" id="2.40.50.100">
    <property type="match status" value="1"/>
</dbReference>
<dbReference type="Pfam" id="PF25989">
    <property type="entry name" value="YknX_C"/>
    <property type="match status" value="1"/>
</dbReference>